<dbReference type="AlphaFoldDB" id="A0A418SSB4"/>
<dbReference type="EMBL" id="QZCG01000010">
    <property type="protein sequence ID" value="RJE83758.1"/>
    <property type="molecule type" value="Genomic_DNA"/>
</dbReference>
<evidence type="ECO:0000313" key="3">
    <source>
        <dbReference type="Proteomes" id="UP000284202"/>
    </source>
</evidence>
<organism evidence="2 3">
    <name type="scientific">Paracoccus onubensis</name>
    <dbReference type="NCBI Taxonomy" id="1675788"/>
    <lineage>
        <taxon>Bacteria</taxon>
        <taxon>Pseudomonadati</taxon>
        <taxon>Pseudomonadota</taxon>
        <taxon>Alphaproteobacteria</taxon>
        <taxon>Rhodobacterales</taxon>
        <taxon>Paracoccaceae</taxon>
        <taxon>Paracoccus</taxon>
    </lineage>
</organism>
<sequence length="392" mass="43229">MRRILAVLLLSAMPAFADDTTTSGLIAEQGLAAAMEELESTPASADRNMALAAVRFLAGIEKAYQERWRIGATSPIFPAPVLGTELEPPNPSPEPMQPDFLNRIADEIVNAMRSTRDVLPEEEGALVLRLPDLWFDVDGSGDRGPSEGLLELVMIPMPEGVDGEVRFDAADSEWLRAYTHLIEAVCTLLLAFDPEPALGQNIELAEALHQQFSTPSGDGAGEYMPTDAMELGPIVDMVAVAIHTLRNQPDKAKIREAQQHLVQMIEANRNFWAKAAEETDNSREWIPNDNQQAALGFDIPKGAGQAWLAVLDDAELVLRGERLIPFWRFAPGYGIDLQRWIDDPKPVDLVSWIQGSAALPYTRSGQMVDRGSWEDFTEMFSGRAGLYMVLFN</sequence>
<name>A0A418SSB4_9RHOB</name>
<evidence type="ECO:0000256" key="1">
    <source>
        <dbReference type="SAM" id="SignalP"/>
    </source>
</evidence>
<evidence type="ECO:0000313" key="2">
    <source>
        <dbReference type="EMBL" id="RJE83758.1"/>
    </source>
</evidence>
<feature type="chain" id="PRO_5019564915" evidence="1">
    <location>
        <begin position="18"/>
        <end position="392"/>
    </location>
</feature>
<dbReference type="RefSeq" id="WP_119750399.1">
    <property type="nucleotide sequence ID" value="NZ_QZCG01000010.1"/>
</dbReference>
<reference evidence="3" key="1">
    <citation type="submission" date="2018-09" db="EMBL/GenBank/DDBJ databases">
        <title>Acidovorax cavernicola nov. sp. isolated from Gruta de las Maravillas (Aracena, Spain).</title>
        <authorList>
            <person name="Jurado V."/>
            <person name="Gutierrez-Patricio S."/>
            <person name="Gonzalez-Pimentel J.L."/>
            <person name="Miller A.Z."/>
            <person name="Laiz L."/>
            <person name="Saiz-Jimenez C."/>
        </authorList>
    </citation>
    <scope>NUCLEOTIDE SEQUENCE [LARGE SCALE GENOMIC DNA]</scope>
    <source>
        <strain evidence="3">1011MAR3C25</strain>
    </source>
</reference>
<comment type="caution">
    <text evidence="2">The sequence shown here is derived from an EMBL/GenBank/DDBJ whole genome shotgun (WGS) entry which is preliminary data.</text>
</comment>
<keyword evidence="3" id="KW-1185">Reference proteome</keyword>
<gene>
    <name evidence="2" type="ORF">D3P04_15285</name>
</gene>
<feature type="signal peptide" evidence="1">
    <location>
        <begin position="1"/>
        <end position="17"/>
    </location>
</feature>
<protein>
    <submittedName>
        <fullName evidence="2">Uncharacterized protein</fullName>
    </submittedName>
</protein>
<proteinExistence type="predicted"/>
<keyword evidence="1" id="KW-0732">Signal</keyword>
<dbReference type="OrthoDB" id="9815249at2"/>
<dbReference type="Proteomes" id="UP000284202">
    <property type="component" value="Unassembled WGS sequence"/>
</dbReference>
<accession>A0A418SSB4</accession>